<keyword evidence="1 4" id="KW-0547">Nucleotide-binding</keyword>
<keyword evidence="1" id="KW-1194">Viral DNA replication</keyword>
<feature type="site" description="dTTP/dATP binding" evidence="1">
    <location>
        <position position="517"/>
    </location>
</feature>
<dbReference type="PANTHER" id="PTHR12873">
    <property type="entry name" value="T7-LIKE MITOCHONDRIAL DNA HELICASE"/>
    <property type="match status" value="1"/>
</dbReference>
<feature type="domain" description="SF4 helicase" evidence="3">
    <location>
        <begin position="268"/>
        <end position="531"/>
    </location>
</feature>
<dbReference type="InterPro" id="IPR046394">
    <property type="entry name" value="Helic_Prim_T7"/>
</dbReference>
<dbReference type="GO" id="GO:0003697">
    <property type="term" value="F:single-stranded DNA binding"/>
    <property type="evidence" value="ECO:0007669"/>
    <property type="project" value="InterPro"/>
</dbReference>
<evidence type="ECO:0000313" key="5">
    <source>
        <dbReference type="Proteomes" id="UP000593603"/>
    </source>
</evidence>
<dbReference type="HAMAP" id="MF_04154">
    <property type="entry name" value="Helic_Prim_T7"/>
    <property type="match status" value="1"/>
</dbReference>
<feature type="site" description="dTTP/dATP binding" evidence="1">
    <location>
        <position position="486"/>
    </location>
</feature>
<evidence type="ECO:0000256" key="2">
    <source>
        <dbReference type="SAM" id="MobiDB-lite"/>
    </source>
</evidence>
<accession>A0A7S6R7Y9</accession>
<dbReference type="GO" id="GO:0003899">
    <property type="term" value="F:DNA-directed RNA polymerase activity"/>
    <property type="evidence" value="ECO:0007669"/>
    <property type="project" value="UniProtKB-UniRule"/>
</dbReference>
<comment type="cofactor">
    <cofactor evidence="1">
        <name>Mg(2+)</name>
        <dbReference type="ChEBI" id="CHEBI:18420"/>
    </cofactor>
    <text evidence="1">Binds 2 Mg(2+), one of which is catalytic.</text>
</comment>
<feature type="site" description="dTTP/dATP binding" evidence="1">
    <location>
        <position position="447"/>
    </location>
</feature>
<feature type="binding site" evidence="1">
    <location>
        <position position="197"/>
    </location>
    <ligand>
        <name>Mg(2+)</name>
        <dbReference type="ChEBI" id="CHEBI:18420"/>
        <label>1</label>
        <note>catalytic</note>
    </ligand>
</feature>
<keyword evidence="1" id="KW-0235">DNA replication</keyword>
<organism evidence="4 5">
    <name type="scientific">Rhizobium phage Pasto</name>
    <dbReference type="NCBI Taxonomy" id="2767575"/>
    <lineage>
        <taxon>Viruses</taxon>
        <taxon>Duplodnaviria</taxon>
        <taxon>Heunggongvirae</taxon>
        <taxon>Uroviricota</taxon>
        <taxon>Caudoviricetes</taxon>
        <taxon>Autographivirales</taxon>
        <taxon>Autographivirales incertae sedis</taxon>
        <taxon>Pastovirus</taxon>
        <taxon>Pastovirus pasto</taxon>
    </lineage>
</organism>
<keyword evidence="1" id="KW-0378">Hydrolase</keyword>
<dbReference type="SUPFAM" id="SSF52540">
    <property type="entry name" value="P-loop containing nucleoside triphosphate hydrolases"/>
    <property type="match status" value="1"/>
</dbReference>
<reference evidence="4 5" key="1">
    <citation type="submission" date="2020-07" db="EMBL/GenBank/DDBJ databases">
        <title>Complete genome sequence of Rhizobium japonicum phage Pasto.</title>
        <authorList>
            <person name="Manuel N.S."/>
            <person name="Ravindran A."/>
            <person name="Newkirk H."/>
            <person name="Gonzalez C."/>
            <person name="Young R."/>
            <person name="Liu M."/>
        </authorList>
    </citation>
    <scope>NUCLEOTIDE SEQUENCE [LARGE SCALE GENOMIC DNA]</scope>
</reference>
<feature type="region of interest" description="Disordered" evidence="2">
    <location>
        <begin position="531"/>
        <end position="550"/>
    </location>
</feature>
<keyword evidence="1" id="KW-0863">Zinc-finger</keyword>
<dbReference type="GO" id="GO:0006269">
    <property type="term" value="P:DNA replication, synthesis of primer"/>
    <property type="evidence" value="ECO:0007669"/>
    <property type="project" value="UniProtKB-KW"/>
</dbReference>
<dbReference type="InterPro" id="IPR034154">
    <property type="entry name" value="TOPRIM_DnaG/twinkle"/>
</dbReference>
<feature type="binding site" evidence="1">
    <location>
        <position position="34"/>
    </location>
    <ligand>
        <name>Zn(2+)</name>
        <dbReference type="ChEBI" id="CHEBI:29105"/>
    </ligand>
</feature>
<evidence type="ECO:0000313" key="4">
    <source>
        <dbReference type="EMBL" id="QOV06103.1"/>
    </source>
</evidence>
<feature type="binding site" evidence="1">
    <location>
        <position position="15"/>
    </location>
    <ligand>
        <name>Zn(2+)</name>
        <dbReference type="ChEBI" id="CHEBI:29105"/>
    </ligand>
</feature>
<feature type="binding site" evidence="1">
    <location>
        <position position="18"/>
    </location>
    <ligand>
        <name>Zn(2+)</name>
        <dbReference type="ChEBI" id="CHEBI:29105"/>
    </ligand>
</feature>
<dbReference type="Pfam" id="PF21268">
    <property type="entry name" value="Helic-prim_T7_N"/>
    <property type="match status" value="1"/>
</dbReference>
<dbReference type="Proteomes" id="UP000593603">
    <property type="component" value="Segment"/>
</dbReference>
<dbReference type="InterPro" id="IPR007694">
    <property type="entry name" value="DNA_helicase_DnaB-like_C"/>
</dbReference>
<feature type="binding site" evidence="1">
    <location>
        <position position="37"/>
    </location>
    <ligand>
        <name>Zn(2+)</name>
        <dbReference type="ChEBI" id="CHEBI:29105"/>
    </ligand>
</feature>
<dbReference type="Pfam" id="PF03796">
    <property type="entry name" value="DnaB_C"/>
    <property type="match status" value="1"/>
</dbReference>
<dbReference type="SMART" id="SM00778">
    <property type="entry name" value="Prim_Zn_Ribbon"/>
    <property type="match status" value="1"/>
</dbReference>
<dbReference type="GO" id="GO:0016787">
    <property type="term" value="F:hydrolase activity"/>
    <property type="evidence" value="ECO:0007669"/>
    <property type="project" value="UniProtKB-KW"/>
</dbReference>
<keyword evidence="1 4" id="KW-0347">Helicase</keyword>
<dbReference type="PANTHER" id="PTHR12873:SF0">
    <property type="entry name" value="TWINKLE MTDNA HELICASE"/>
    <property type="match status" value="1"/>
</dbReference>
<feature type="site" description="dTTP/dATP binding" evidence="1">
    <location>
        <position position="504"/>
    </location>
</feature>
<keyword evidence="1" id="KW-0862">Zinc</keyword>
<dbReference type="Gene3D" id="3.40.50.300">
    <property type="entry name" value="P-loop containing nucleotide triphosphate hydrolases"/>
    <property type="match status" value="1"/>
</dbReference>
<keyword evidence="1" id="KW-0511">Multifunctional enzyme</keyword>
<gene>
    <name evidence="4" type="ORF">CPT_Pasto_029</name>
</gene>
<feature type="binding site" evidence="1">
    <location>
        <begin position="299"/>
        <end position="306"/>
    </location>
    <ligand>
        <name>ATP</name>
        <dbReference type="ChEBI" id="CHEBI:30616"/>
    </ligand>
</feature>
<sequence>MSHETESEFIDHEPCEKCGSSDGLARYDDGHGYCFVCQHYEPADGEPSDQPRQSAKKSKDLLPIGEFKPLPPRKLTEETCKKWGYTIGQMGNQPVQIANYKNDLGQIVAQKVRFKNKDFRFLGETKEAGLFGQHLWRDGGKRIVITEGELDAMSVSQVQGHKWPVVSLANGAQSAKKALQASFEWLDKFDEIVLMFDNDEAGREAVEKCGSIRFKAGKLKIAKLPLKDANEMLVAGRGSEIVDAIFGAKAYRPDGIVAGADMWDTVNQQDEEYTLELPFMNMQKMTLGVRLGELWTFTAGSGIGKSAIVREIAYNFVRNDETVGMIMLEENVKRTARGLMGLGINKPAHAVWNELTDEEKKEGFDLTLGTNRIFLYDHFGSSDIDNIVSKIRYMAVGCDAKVVILDHLSIIVSGTEDGDERRLIDNIMTELKTLAMELNIAIILVSHLKRPQGDKGHEDGARTSLAQLRGSHAIAQLSDFVVGAERDQQGEFKNITTLRLLKNRYTGETGECGWLEYDPDTGRLVECMEDPRQKEADGSDYDFGQEQTNF</sequence>
<dbReference type="CDD" id="cd19483">
    <property type="entry name" value="RecA-like_Gp4D_helicase"/>
    <property type="match status" value="1"/>
</dbReference>
<dbReference type="SUPFAM" id="SSF56731">
    <property type="entry name" value="DNA primase core"/>
    <property type="match status" value="1"/>
</dbReference>
<dbReference type="InterPro" id="IPR027417">
    <property type="entry name" value="P-loop_NTPase"/>
</dbReference>
<dbReference type="GO" id="GO:0005524">
    <property type="term" value="F:ATP binding"/>
    <property type="evidence" value="ECO:0007669"/>
    <property type="project" value="UniProtKB-UniRule"/>
</dbReference>
<evidence type="ECO:0000256" key="1">
    <source>
        <dbReference type="HAMAP-Rule" id="MF_04154"/>
    </source>
</evidence>
<comment type="function">
    <text evidence="1">ATP-dependent DNA helicase and primase essential for viral DNA replication and recombination. The helicase moves 5' -&gt; 3' on the lagging strand template, unwinding the DNA duplex ahead of the leading strand polymerase at the replication fork and generating ssDNA for both leading and lagging strand synthesis. ATP or dTTP hydrolysis propels each helicase domain to translocate sequentially along DNA. Mediates strand transfer when a joint molecule is available and participates in recombinational DNA repair through its role in strand exchange. Primase activity synthesizes short RNA primers at the sequence 5'-GTC-3' on the lagging strand that the polymerase elongates using dNTPs and providing the primase is still present.</text>
</comment>
<comment type="caution">
    <text evidence="1">Lacks conserved residue(s) required for the propagation of feature annotation.</text>
</comment>
<keyword evidence="1" id="KW-0067">ATP-binding</keyword>
<comment type="subunit">
    <text evidence="1">Homohexamer. Assembles as a hexamer onto linear or circular ssDNA in the presence of ATP or dTTP. Interacts (via C-terminus) with the viral DNA polymerase that is bound to DNA; this interaction is essential to initiate leading-strand DNA synthesis. The priming complex consists of 2 DNA polymerases and 1 helicase-primase hexamer that assemble on the DNA template. Interacts with the single-stranded DNA-binding protein. Part of the replicase complex that includes the DNA polymerase, the primase/helicase and the single-stranded DNA binding protein.</text>
</comment>
<dbReference type="GO" id="GO:0008270">
    <property type="term" value="F:zinc ion binding"/>
    <property type="evidence" value="ECO:0007669"/>
    <property type="project" value="UniProtKB-UniRule"/>
</dbReference>
<dbReference type="InterPro" id="IPR048774">
    <property type="entry name" value="Helic-prim_T7_N"/>
</dbReference>
<proteinExistence type="inferred from homology"/>
<dbReference type="GO" id="GO:0043139">
    <property type="term" value="F:5'-3' DNA helicase activity"/>
    <property type="evidence" value="ECO:0007669"/>
    <property type="project" value="InterPro"/>
</dbReference>
<dbReference type="EC" id="3.6.4.12" evidence="1"/>
<keyword evidence="1" id="KW-0548">Nucleotidyltransferase</keyword>
<dbReference type="Gene3D" id="2.20.25.10">
    <property type="match status" value="1"/>
</dbReference>
<name>A0A7S6R7Y9_9CAUD</name>
<dbReference type="InterPro" id="IPR013237">
    <property type="entry name" value="Phage_T7_Gp4_N"/>
</dbReference>
<dbReference type="Pfam" id="PF13155">
    <property type="entry name" value="Toprim_2"/>
    <property type="match status" value="1"/>
</dbReference>
<dbReference type="InterPro" id="IPR027032">
    <property type="entry name" value="Twinkle-like"/>
</dbReference>
<feature type="binding site" evidence="1">
    <location>
        <position position="228"/>
    </location>
    <ligand>
        <name>Mg(2+)</name>
        <dbReference type="ChEBI" id="CHEBI:18420"/>
        <label>2</label>
    </ligand>
</feature>
<dbReference type="Gene3D" id="3.40.1360.10">
    <property type="match status" value="1"/>
</dbReference>
<dbReference type="GO" id="GO:0039693">
    <property type="term" value="P:viral DNA genome replication"/>
    <property type="evidence" value="ECO:0007669"/>
    <property type="project" value="UniProtKB-UniRule"/>
</dbReference>
<feature type="binding site" evidence="1">
    <location>
        <position position="147"/>
    </location>
    <ligand>
        <name>Mg(2+)</name>
        <dbReference type="ChEBI" id="CHEBI:18420"/>
        <label>1</label>
        <note>catalytic</note>
    </ligand>
</feature>
<dbReference type="EC" id="2.7.7.-" evidence="1"/>
<keyword evidence="1" id="KW-0808">Transferase</keyword>
<keyword evidence="1" id="KW-0479">Metal-binding</keyword>
<comment type="similarity">
    <text evidence="1">Belongs to the Teseptimavirus DNA helicase/primase family.</text>
</comment>
<comment type="catalytic activity">
    <reaction evidence="1">
        <text>ATP + H2O = ADP + phosphate + H(+)</text>
        <dbReference type="Rhea" id="RHEA:13065"/>
        <dbReference type="ChEBI" id="CHEBI:15377"/>
        <dbReference type="ChEBI" id="CHEBI:15378"/>
        <dbReference type="ChEBI" id="CHEBI:30616"/>
        <dbReference type="ChEBI" id="CHEBI:43474"/>
        <dbReference type="ChEBI" id="CHEBI:456216"/>
        <dbReference type="EC" id="3.6.4.12"/>
    </reaction>
</comment>
<dbReference type="CDD" id="cd01029">
    <property type="entry name" value="TOPRIM_primases"/>
    <property type="match status" value="1"/>
</dbReference>
<keyword evidence="5" id="KW-1185">Reference proteome</keyword>
<keyword evidence="1" id="KW-0639">Primosome</keyword>
<feature type="region of interest" description="Disordered" evidence="2">
    <location>
        <begin position="44"/>
        <end position="63"/>
    </location>
</feature>
<keyword evidence="1" id="KW-0460">Magnesium</keyword>
<dbReference type="SUPFAM" id="SSF57783">
    <property type="entry name" value="Zinc beta-ribbon"/>
    <property type="match status" value="1"/>
</dbReference>
<dbReference type="PROSITE" id="PS51199">
    <property type="entry name" value="SF4_HELICASE"/>
    <property type="match status" value="1"/>
</dbReference>
<comment type="domain">
    <text evidence="1">The N-terminus zinc finger domain is essential for delivering the primed DNA template to the DNA polymerase. The central core domain contains the primase activity. The C-terminus region is responsible for the helicase activity and binds 1 Mg(2+)-dTTP.</text>
</comment>
<protein>
    <recommendedName>
        <fullName evidence="1">DNA helicase/primase</fullName>
        <ecNumber evidence="1">2.7.7.-</ecNumber>
        <ecNumber evidence="1">3.6.4.12</ecNumber>
    </recommendedName>
</protein>
<dbReference type="EMBL" id="MT708545">
    <property type="protein sequence ID" value="QOV06103.1"/>
    <property type="molecule type" value="Genomic_DNA"/>
</dbReference>
<feature type="zinc finger region" description="C4-like; zinc ribbon fold" evidence="1">
    <location>
        <begin position="15"/>
        <end position="37"/>
    </location>
</feature>
<dbReference type="Gene3D" id="2.20.25.180">
    <property type="match status" value="1"/>
</dbReference>
<evidence type="ECO:0000259" key="3">
    <source>
        <dbReference type="PROSITE" id="PS51199"/>
    </source>
</evidence>